<dbReference type="Pfam" id="PF01636">
    <property type="entry name" value="APH"/>
    <property type="match status" value="1"/>
</dbReference>
<sequence length="360" mass="39902">MLVTDKFRFPFRQALADKLWKDSKHFYRLAGTTAPWDAAPRAMATCRSWEELKYWSYIVSCYEQHRIYEQMVSDFGSVEALSASGIAAKVKFVGSGSGGSTLNSYRSIVLADPSKPNSWLFEKVYRCQGYDDLERVLAVSRHLGDRLCTGDIFMPRLLDVRKGGELAIVYSAFTPSARVSARQAVARGADVVKELMALPTDSLVSEPVLRKPHSNYLLALAKTRDWIAGRRPEVLTEFDALSRKINDSYPRYLAHGDLHRKNILASGAVLDWDSCGFYPIGYDPGLIIARGLKADSVEELEHSLVKYFGTMNAGTDARLMVSGGLYFALVFGAGKKSALSEPVLESLLAKIVPNSEVEGH</sequence>
<dbReference type="Proteomes" id="UP000265903">
    <property type="component" value="Unassembled WGS sequence"/>
</dbReference>
<comment type="caution">
    <text evidence="2">The sequence shown here is derived from an EMBL/GenBank/DDBJ whole genome shotgun (WGS) entry which is preliminary data.</text>
</comment>
<dbReference type="Gene3D" id="3.90.1200.10">
    <property type="match status" value="1"/>
</dbReference>
<dbReference type="EMBL" id="QMDL01000005">
    <property type="protein sequence ID" value="RMJ01776.1"/>
    <property type="molecule type" value="Genomic_DNA"/>
</dbReference>
<organism evidence="2 3">
    <name type="scientific">Marinobacter litoralis</name>
    <dbReference type="NCBI Taxonomy" id="187981"/>
    <lineage>
        <taxon>Bacteria</taxon>
        <taxon>Pseudomonadati</taxon>
        <taxon>Pseudomonadota</taxon>
        <taxon>Gammaproteobacteria</taxon>
        <taxon>Pseudomonadales</taxon>
        <taxon>Marinobacteraceae</taxon>
        <taxon>Marinobacter</taxon>
    </lineage>
</organism>
<reference evidence="2 3" key="1">
    <citation type="submission" date="2018-08" db="EMBL/GenBank/DDBJ databases">
        <title>Whole Genome Sequence of the Moderate Halophilic Marine Bacterium Marinobacter litoralis Sw-45.</title>
        <authorList>
            <person name="Musa H."/>
        </authorList>
    </citation>
    <scope>NUCLEOTIDE SEQUENCE [LARGE SCALE GENOMIC DNA]</scope>
    <source>
        <strain evidence="2 3">Sw-45</strain>
    </source>
</reference>
<accession>A0A3M2R906</accession>
<proteinExistence type="predicted"/>
<dbReference type="InterPro" id="IPR011009">
    <property type="entry name" value="Kinase-like_dom_sf"/>
</dbReference>
<keyword evidence="3" id="KW-1185">Reference proteome</keyword>
<name>A0A3M2R906_9GAMM</name>
<dbReference type="InterPro" id="IPR002575">
    <property type="entry name" value="Aminoglycoside_PTrfase"/>
</dbReference>
<protein>
    <submittedName>
        <fullName evidence="2">Phosphotransferase enzyme family protein</fullName>
    </submittedName>
</protein>
<dbReference type="SUPFAM" id="SSF56112">
    <property type="entry name" value="Protein kinase-like (PK-like)"/>
    <property type="match status" value="1"/>
</dbReference>
<dbReference type="AlphaFoldDB" id="A0A3M2R906"/>
<evidence type="ECO:0000313" key="2">
    <source>
        <dbReference type="EMBL" id="RMJ01776.1"/>
    </source>
</evidence>
<evidence type="ECO:0000313" key="3">
    <source>
        <dbReference type="Proteomes" id="UP000265903"/>
    </source>
</evidence>
<gene>
    <name evidence="2" type="ORF">DOQ08_03055</name>
</gene>
<keyword evidence="2" id="KW-0808">Transferase</keyword>
<dbReference type="GO" id="GO:0016740">
    <property type="term" value="F:transferase activity"/>
    <property type="evidence" value="ECO:0007669"/>
    <property type="project" value="UniProtKB-KW"/>
</dbReference>
<evidence type="ECO:0000259" key="1">
    <source>
        <dbReference type="Pfam" id="PF01636"/>
    </source>
</evidence>
<feature type="domain" description="Aminoglycoside phosphotransferase" evidence="1">
    <location>
        <begin position="130"/>
        <end position="304"/>
    </location>
</feature>